<dbReference type="Proteomes" id="UP000323717">
    <property type="component" value="Unassembled WGS sequence"/>
</dbReference>
<dbReference type="PANTHER" id="PTHR43863:SF2">
    <property type="entry name" value="MALTASE-GLUCOAMYLASE"/>
    <property type="match status" value="1"/>
</dbReference>
<feature type="non-terminal residue" evidence="5">
    <location>
        <position position="1"/>
    </location>
</feature>
<accession>A0A5M5BRL5</accession>
<dbReference type="GO" id="GO:0004553">
    <property type="term" value="F:hydrolase activity, hydrolyzing O-glycosyl compounds"/>
    <property type="evidence" value="ECO:0007669"/>
    <property type="project" value="InterPro"/>
</dbReference>
<dbReference type="Gene3D" id="2.60.40.1180">
    <property type="entry name" value="Golgi alpha-mannosidase II"/>
    <property type="match status" value="1"/>
</dbReference>
<gene>
    <name evidence="5" type="ORF">F3D71_31845</name>
</gene>
<evidence type="ECO:0000256" key="1">
    <source>
        <dbReference type="ARBA" id="ARBA00007806"/>
    </source>
</evidence>
<feature type="non-terminal residue" evidence="5">
    <location>
        <position position="426"/>
    </location>
</feature>
<comment type="similarity">
    <text evidence="1 2">Belongs to the glycosyl hydrolase 31 family.</text>
</comment>
<dbReference type="GO" id="GO:0005975">
    <property type="term" value="P:carbohydrate metabolic process"/>
    <property type="evidence" value="ECO:0007669"/>
    <property type="project" value="InterPro"/>
</dbReference>
<dbReference type="InterPro" id="IPR048395">
    <property type="entry name" value="Glyco_hydro_31_C"/>
</dbReference>
<name>A0A5M5BRL5_BACOV</name>
<evidence type="ECO:0000313" key="5">
    <source>
        <dbReference type="EMBL" id="KAA3930590.1"/>
    </source>
</evidence>
<dbReference type="InterPro" id="IPR000322">
    <property type="entry name" value="Glyco_hydro_31_TIM"/>
</dbReference>
<organism evidence="5 6">
    <name type="scientific">Bacteroides ovatus</name>
    <dbReference type="NCBI Taxonomy" id="28116"/>
    <lineage>
        <taxon>Bacteria</taxon>
        <taxon>Pseudomonadati</taxon>
        <taxon>Bacteroidota</taxon>
        <taxon>Bacteroidia</taxon>
        <taxon>Bacteroidales</taxon>
        <taxon>Bacteroidaceae</taxon>
        <taxon>Bacteroides</taxon>
    </lineage>
</organism>
<dbReference type="PANTHER" id="PTHR43863">
    <property type="entry name" value="HYDROLASE, PUTATIVE (AFU_ORTHOLOGUE AFUA_1G03140)-RELATED"/>
    <property type="match status" value="1"/>
</dbReference>
<protein>
    <submittedName>
        <fullName evidence="5">Alpha-xylosidase</fullName>
    </submittedName>
</protein>
<evidence type="ECO:0000313" key="6">
    <source>
        <dbReference type="Proteomes" id="UP000323717"/>
    </source>
</evidence>
<dbReference type="Pfam" id="PF01055">
    <property type="entry name" value="Glyco_hydro_31_2nd"/>
    <property type="match status" value="1"/>
</dbReference>
<reference evidence="5 6" key="1">
    <citation type="journal article" date="2019" name="Nat. Med.">
        <title>A library of human gut bacterial isolates paired with longitudinal multiomics data enables mechanistic microbiome research.</title>
        <authorList>
            <person name="Poyet M."/>
            <person name="Groussin M."/>
            <person name="Gibbons S.M."/>
            <person name="Avila-Pacheco J."/>
            <person name="Jiang X."/>
            <person name="Kearney S.M."/>
            <person name="Perrotta A.R."/>
            <person name="Berdy B."/>
            <person name="Zhao S."/>
            <person name="Lieberman T.D."/>
            <person name="Swanson P.K."/>
            <person name="Smith M."/>
            <person name="Roesemann S."/>
            <person name="Alexander J.E."/>
            <person name="Rich S.A."/>
            <person name="Livny J."/>
            <person name="Vlamakis H."/>
            <person name="Clish C."/>
            <person name="Bullock K."/>
            <person name="Deik A."/>
            <person name="Scott J."/>
            <person name="Pierce K.A."/>
            <person name="Xavier R.J."/>
            <person name="Alm E.J."/>
        </authorList>
    </citation>
    <scope>NUCLEOTIDE SEQUENCE [LARGE SCALE GENOMIC DNA]</scope>
    <source>
        <strain evidence="5 6">BIOML-A163</strain>
    </source>
</reference>
<dbReference type="AlphaFoldDB" id="A0A5M5BRL5"/>
<feature type="domain" description="Glycoside hydrolase family 31 TIM barrel" evidence="3">
    <location>
        <begin position="2"/>
        <end position="331"/>
    </location>
</feature>
<dbReference type="InterPro" id="IPR013780">
    <property type="entry name" value="Glyco_hydro_b"/>
</dbReference>
<dbReference type="EMBL" id="VWLE01001036">
    <property type="protein sequence ID" value="KAA3930590.1"/>
    <property type="molecule type" value="Genomic_DNA"/>
</dbReference>
<comment type="caution">
    <text evidence="5">The sequence shown here is derived from an EMBL/GenBank/DDBJ whole genome shotgun (WGS) entry which is preliminary data.</text>
</comment>
<dbReference type="InterPro" id="IPR017853">
    <property type="entry name" value="GH"/>
</dbReference>
<evidence type="ECO:0000256" key="2">
    <source>
        <dbReference type="RuleBase" id="RU361185"/>
    </source>
</evidence>
<dbReference type="InterPro" id="IPR051816">
    <property type="entry name" value="Glycosyl_Hydrolase_31"/>
</dbReference>
<feature type="domain" description="Glycosyl hydrolase family 31 C-terminal" evidence="4">
    <location>
        <begin position="340"/>
        <end position="426"/>
    </location>
</feature>
<evidence type="ECO:0000259" key="3">
    <source>
        <dbReference type="Pfam" id="PF01055"/>
    </source>
</evidence>
<sequence>KEEALSTLKEFRTRRIPIDNIVIDWLHWKQDAWGSHEFDPERFPDPKGMVHSIHSMNGRVMISVWPKFYVTTEHYKEFDEKGWMYRQAVKDSIRDWVGPGYLGSFYDAYDADARKLFWKQIQDHYYPLGIDAWWMDASEPNVRDCTDIQYRKDLSGPTALGPSAKFFNTYALMNAEAIYDGQRGIEPDKRVFLLTRSGFAGLQRYSTATWSGDIATRWEDMKAQISAGLNFAVSGIPYWTMDIGGFCVENRYVAGQQELNRTGRENADYKEWRELNARWYQFGAFCPLFRAHGQYPFREVWNIAPEGHPCYNSIVYYTKLRYNMMPYIYSLAGMTHFNDYTIMRPLVMDFTADASVNDVGDQFMFGPALMVAPVYEYGARTREMYFPAGCGWYDFYTGTYVEGGRKLTVAAPYERIPLYVRAGAII</sequence>
<evidence type="ECO:0000259" key="4">
    <source>
        <dbReference type="Pfam" id="PF21365"/>
    </source>
</evidence>
<dbReference type="SUPFAM" id="SSF51011">
    <property type="entry name" value="Glycosyl hydrolase domain"/>
    <property type="match status" value="1"/>
</dbReference>
<dbReference type="Pfam" id="PF21365">
    <property type="entry name" value="Glyco_hydro_31_3rd"/>
    <property type="match status" value="1"/>
</dbReference>
<proteinExistence type="inferred from homology"/>
<dbReference type="SUPFAM" id="SSF51445">
    <property type="entry name" value="(Trans)glycosidases"/>
    <property type="match status" value="1"/>
</dbReference>
<dbReference type="Gene3D" id="3.20.20.80">
    <property type="entry name" value="Glycosidases"/>
    <property type="match status" value="1"/>
</dbReference>
<dbReference type="CDD" id="cd06591">
    <property type="entry name" value="GH31_xylosidase_XylS"/>
    <property type="match status" value="1"/>
</dbReference>
<keyword evidence="2" id="KW-0326">Glycosidase</keyword>
<keyword evidence="2" id="KW-0378">Hydrolase</keyword>